<dbReference type="AlphaFoldDB" id="A0A7G2EA24"/>
<dbReference type="Proteomes" id="UP000516314">
    <property type="component" value="Chromosome 2"/>
</dbReference>
<organism evidence="1 2">
    <name type="scientific">Arabidopsis thaliana</name>
    <name type="common">Mouse-ear cress</name>
    <dbReference type="NCBI Taxonomy" id="3702"/>
    <lineage>
        <taxon>Eukaryota</taxon>
        <taxon>Viridiplantae</taxon>
        <taxon>Streptophyta</taxon>
        <taxon>Embryophyta</taxon>
        <taxon>Tracheophyta</taxon>
        <taxon>Spermatophyta</taxon>
        <taxon>Magnoliopsida</taxon>
        <taxon>eudicotyledons</taxon>
        <taxon>Gunneridae</taxon>
        <taxon>Pentapetalae</taxon>
        <taxon>rosids</taxon>
        <taxon>malvids</taxon>
        <taxon>Brassicales</taxon>
        <taxon>Brassicaceae</taxon>
        <taxon>Camelineae</taxon>
        <taxon>Arabidopsis</taxon>
    </lineage>
</organism>
<reference evidence="1 2" key="1">
    <citation type="submission" date="2020-09" db="EMBL/GenBank/DDBJ databases">
        <authorList>
            <person name="Ashkenazy H."/>
        </authorList>
    </citation>
    <scope>NUCLEOTIDE SEQUENCE [LARGE SCALE GENOMIC DNA]</scope>
    <source>
        <strain evidence="2">cv. Cdm-0</strain>
    </source>
</reference>
<evidence type="ECO:0000313" key="1">
    <source>
        <dbReference type="EMBL" id="CAD5319153.1"/>
    </source>
</evidence>
<name>A0A7G2EA24_ARATH</name>
<gene>
    <name evidence="1" type="ORF">AT9943_LOCUS7346</name>
</gene>
<sequence>MAVMEQVFVIPAPEDTRTEGTVHVQADLTLFTFIERARRHVATPGADDVSRFLIVLVQTKFQRMIRMEIVRDVLRQMRASFTKIEIARATCQLDKFVFVANAANPVCYNLRRSQWAFMGEMLELCHQVNERNRR</sequence>
<dbReference type="EMBL" id="LR881467">
    <property type="protein sequence ID" value="CAD5319153.1"/>
    <property type="molecule type" value="Genomic_DNA"/>
</dbReference>
<accession>A0A7G2EA24</accession>
<proteinExistence type="predicted"/>
<protein>
    <submittedName>
        <fullName evidence="1">(thale cress) hypothetical protein</fullName>
    </submittedName>
</protein>
<evidence type="ECO:0000313" key="2">
    <source>
        <dbReference type="Proteomes" id="UP000516314"/>
    </source>
</evidence>